<keyword evidence="1" id="KW-0472">Membrane</keyword>
<feature type="transmembrane region" description="Helical" evidence="1">
    <location>
        <begin position="56"/>
        <end position="77"/>
    </location>
</feature>
<protein>
    <submittedName>
        <fullName evidence="2">Uncharacterized protein</fullName>
    </submittedName>
</protein>
<evidence type="ECO:0000313" key="2">
    <source>
        <dbReference type="EMBL" id="ABZ07273.1"/>
    </source>
</evidence>
<name>B3T3W4_9ZZZZ</name>
<organism evidence="2">
    <name type="scientific">uncultured marine microorganism HF4000_ANIW133F6</name>
    <dbReference type="NCBI Taxonomy" id="455529"/>
    <lineage>
        <taxon>unclassified sequences</taxon>
        <taxon>environmental samples</taxon>
    </lineage>
</organism>
<dbReference type="AlphaFoldDB" id="B3T3W4"/>
<keyword evidence="1" id="KW-1133">Transmembrane helix</keyword>
<keyword evidence="1" id="KW-0812">Transmembrane</keyword>
<proteinExistence type="predicted"/>
<reference evidence="2" key="1">
    <citation type="journal article" date="2008" name="ISME J.">
        <title>Genomic patterns of recombination, clonal divergence and environment in marine microbial populations.</title>
        <authorList>
            <person name="Konstantinidis K.T."/>
            <person name="Delong E.F."/>
        </authorList>
    </citation>
    <scope>NUCLEOTIDE SEQUENCE</scope>
</reference>
<feature type="transmembrane region" description="Helical" evidence="1">
    <location>
        <begin position="6"/>
        <end position="27"/>
    </location>
</feature>
<sequence length="78" mass="8895">MNMEISTIEVVRIAVGLVIMAYVRYCLLNQKVWLRGPIGLFSKTYAWGTREENQTLFMLHVIAGTAFGIWLVVGPFLF</sequence>
<accession>B3T3W4</accession>
<dbReference type="EMBL" id="EU016596">
    <property type="protein sequence ID" value="ABZ07273.1"/>
    <property type="molecule type" value="Genomic_DNA"/>
</dbReference>
<evidence type="ECO:0000256" key="1">
    <source>
        <dbReference type="SAM" id="Phobius"/>
    </source>
</evidence>
<gene>
    <name evidence="2" type="ORF">ALOHA_HF4000ANIW133F6ctg1g23</name>
</gene>